<dbReference type="EMBL" id="JAAIIH010000016">
    <property type="protein sequence ID" value="NMN01130.1"/>
    <property type="molecule type" value="Genomic_DNA"/>
</dbReference>
<proteinExistence type="predicted"/>
<gene>
    <name evidence="1" type="ORF">G1C96_1713</name>
</gene>
<protein>
    <submittedName>
        <fullName evidence="1">Uncharacterized protein</fullName>
    </submittedName>
</protein>
<dbReference type="AlphaFoldDB" id="A0A7Y0F321"/>
<dbReference type="Proteomes" id="UP000588277">
    <property type="component" value="Unassembled WGS sequence"/>
</dbReference>
<comment type="caution">
    <text evidence="1">The sequence shown here is derived from an EMBL/GenBank/DDBJ whole genome shotgun (WGS) entry which is preliminary data.</text>
</comment>
<evidence type="ECO:0000313" key="1">
    <source>
        <dbReference type="EMBL" id="NMN01130.1"/>
    </source>
</evidence>
<sequence length="219" mass="24192">MVRSETRPFACQGSCPSGKRRPGFFRDWLYLNGPIGNLPVRLSDIDPVWQAKGRVFSGSACFQRSVPKPARSFAKDRAYRANEGPGFSKIGLFPMVRSETRPFACEGSCPSGKGRPGFSQDRPISNGSIGNPPVRLPMAGAFRPRRRPYAVRASPARRSNIARASIGHRSNIGRTPSNILERQSIATCGNGLRLVKHRPLCSLLGIENFSHQKRLDTMR</sequence>
<reference evidence="1 2" key="1">
    <citation type="submission" date="2020-02" db="EMBL/GenBank/DDBJ databases">
        <title>Characterization of phylogenetic diversity of novel bifidobacterial species isolated in Czech ZOOs.</title>
        <authorList>
            <person name="Lugli G.A."/>
            <person name="Vera N.B."/>
            <person name="Ventura M."/>
        </authorList>
    </citation>
    <scope>NUCLEOTIDE SEQUENCE [LARGE SCALE GENOMIC DNA]</scope>
    <source>
        <strain evidence="1 2">DSM 109958</strain>
    </source>
</reference>
<organism evidence="1 2">
    <name type="scientific">Bifidobacterium moraviense</name>
    <dbReference type="NCBI Taxonomy" id="2675323"/>
    <lineage>
        <taxon>Bacteria</taxon>
        <taxon>Bacillati</taxon>
        <taxon>Actinomycetota</taxon>
        <taxon>Actinomycetes</taxon>
        <taxon>Bifidobacteriales</taxon>
        <taxon>Bifidobacteriaceae</taxon>
        <taxon>Bifidobacterium</taxon>
    </lineage>
</organism>
<evidence type="ECO:0000313" key="2">
    <source>
        <dbReference type="Proteomes" id="UP000588277"/>
    </source>
</evidence>
<keyword evidence="2" id="KW-1185">Reference proteome</keyword>
<name>A0A7Y0F321_9BIFI</name>
<accession>A0A7Y0F321</accession>